<dbReference type="PANTHER" id="PTHR43065">
    <property type="entry name" value="SENSOR HISTIDINE KINASE"/>
    <property type="match status" value="1"/>
</dbReference>
<evidence type="ECO:0000256" key="7">
    <source>
        <dbReference type="ARBA" id="ARBA00023012"/>
    </source>
</evidence>
<evidence type="ECO:0000256" key="4">
    <source>
        <dbReference type="ARBA" id="ARBA00022741"/>
    </source>
</evidence>
<dbReference type="EC" id="2.7.13.3" evidence="2"/>
<sequence length="441" mass="49909">MRHFSIGILWRLTILTLLLAAFAYFVLQKQWFLSFFILVGIAISFYLLFSYVTSVNRKLARFFESVRYADFAVKFRADNKLGKSFEEVNNQLNGVLDAFRQARAEKEANLHYINTIVQHVNVGLLSFDASGKIELINNAAFRTLGIYRLRNISELSNSVHIGLYEILKDLPSGGKTLYITSNEQQITINSTTVSLRGRVIKLVSLQNIQSELQEKELDAWQNLTKVLRHEIMNSVTPIVSLASTMREIIEIDLSEKTEIKETVDDLKEALQTIENRSKGIMNFVNAYREFTTIPKPVFTETTAKQLVGNLTNLILPQIKAKGISLQTNIKQDFSLIVDNEQIDMVLINLMKNAIEAVENKLNPEIKISIYQSDNQRFIEVSDNGSGIEPEAIEKIFIPFYTTKKTGSGIGLSLSRQIMQIHGGNLKVISKVGEGSKFLVIF</sequence>
<dbReference type="PROSITE" id="PS50109">
    <property type="entry name" value="HIS_KIN"/>
    <property type="match status" value="1"/>
</dbReference>
<organism evidence="10 11">
    <name type="scientific">Emticicia aquatilis</name>
    <dbReference type="NCBI Taxonomy" id="1537369"/>
    <lineage>
        <taxon>Bacteria</taxon>
        <taxon>Pseudomonadati</taxon>
        <taxon>Bacteroidota</taxon>
        <taxon>Cytophagia</taxon>
        <taxon>Cytophagales</taxon>
        <taxon>Leadbetterellaceae</taxon>
        <taxon>Emticicia</taxon>
    </lineage>
</organism>
<dbReference type="PANTHER" id="PTHR43065:SF46">
    <property type="entry name" value="C4-DICARBOXYLATE TRANSPORT SENSOR PROTEIN DCTB"/>
    <property type="match status" value="1"/>
</dbReference>
<dbReference type="Pfam" id="PF02518">
    <property type="entry name" value="HATPase_c"/>
    <property type="match status" value="1"/>
</dbReference>
<evidence type="ECO:0000313" key="10">
    <source>
        <dbReference type="EMBL" id="GGD65277.1"/>
    </source>
</evidence>
<dbReference type="Gene3D" id="1.10.287.130">
    <property type="match status" value="1"/>
</dbReference>
<dbReference type="Proteomes" id="UP000609064">
    <property type="component" value="Unassembled WGS sequence"/>
</dbReference>
<reference evidence="10" key="2">
    <citation type="submission" date="2020-09" db="EMBL/GenBank/DDBJ databases">
        <authorList>
            <person name="Sun Q."/>
            <person name="Zhou Y."/>
        </authorList>
    </citation>
    <scope>NUCLEOTIDE SEQUENCE</scope>
    <source>
        <strain evidence="10">CGMCC 1.15958</strain>
    </source>
</reference>
<evidence type="ECO:0000256" key="8">
    <source>
        <dbReference type="SAM" id="Phobius"/>
    </source>
</evidence>
<evidence type="ECO:0000313" key="11">
    <source>
        <dbReference type="Proteomes" id="UP000609064"/>
    </source>
</evidence>
<dbReference type="Gene3D" id="3.30.565.10">
    <property type="entry name" value="Histidine kinase-like ATPase, C-terminal domain"/>
    <property type="match status" value="1"/>
</dbReference>
<gene>
    <name evidence="10" type="ORF">GCM10011514_31670</name>
</gene>
<evidence type="ECO:0000259" key="9">
    <source>
        <dbReference type="PROSITE" id="PS50109"/>
    </source>
</evidence>
<comment type="caution">
    <text evidence="10">The sequence shown here is derived from an EMBL/GenBank/DDBJ whole genome shotgun (WGS) entry which is preliminary data.</text>
</comment>
<dbReference type="PRINTS" id="PR00344">
    <property type="entry name" value="BCTRLSENSOR"/>
</dbReference>
<protein>
    <recommendedName>
        <fullName evidence="2">histidine kinase</fullName>
        <ecNumber evidence="2">2.7.13.3</ecNumber>
    </recommendedName>
</protein>
<dbReference type="Gene3D" id="3.30.450.20">
    <property type="entry name" value="PAS domain"/>
    <property type="match status" value="1"/>
</dbReference>
<evidence type="ECO:0000256" key="1">
    <source>
        <dbReference type="ARBA" id="ARBA00000085"/>
    </source>
</evidence>
<keyword evidence="4" id="KW-0547">Nucleotide-binding</keyword>
<feature type="transmembrane region" description="Helical" evidence="8">
    <location>
        <begin position="31"/>
        <end position="52"/>
    </location>
</feature>
<reference evidence="10" key="1">
    <citation type="journal article" date="2014" name="Int. J. Syst. Evol. Microbiol.">
        <title>Complete genome sequence of Corynebacterium casei LMG S-19264T (=DSM 44701T), isolated from a smear-ripened cheese.</title>
        <authorList>
            <consortium name="US DOE Joint Genome Institute (JGI-PGF)"/>
            <person name="Walter F."/>
            <person name="Albersmeier A."/>
            <person name="Kalinowski J."/>
            <person name="Ruckert C."/>
        </authorList>
    </citation>
    <scope>NUCLEOTIDE SEQUENCE</scope>
    <source>
        <strain evidence="10">CGMCC 1.15958</strain>
    </source>
</reference>
<keyword evidence="8" id="KW-1133">Transmembrane helix</keyword>
<dbReference type="EMBL" id="BMKK01000006">
    <property type="protein sequence ID" value="GGD65277.1"/>
    <property type="molecule type" value="Genomic_DNA"/>
</dbReference>
<dbReference type="SMART" id="SM00387">
    <property type="entry name" value="HATPase_c"/>
    <property type="match status" value="1"/>
</dbReference>
<keyword evidence="8" id="KW-0812">Transmembrane</keyword>
<evidence type="ECO:0000256" key="3">
    <source>
        <dbReference type="ARBA" id="ARBA00022679"/>
    </source>
</evidence>
<keyword evidence="11" id="KW-1185">Reference proteome</keyword>
<dbReference type="RefSeq" id="WP_188767208.1">
    <property type="nucleotide sequence ID" value="NZ_BMKK01000006.1"/>
</dbReference>
<dbReference type="AlphaFoldDB" id="A0A916YXH2"/>
<feature type="transmembrane region" description="Helical" evidence="8">
    <location>
        <begin position="7"/>
        <end position="25"/>
    </location>
</feature>
<dbReference type="GO" id="GO:0004673">
    <property type="term" value="F:protein histidine kinase activity"/>
    <property type="evidence" value="ECO:0007669"/>
    <property type="project" value="UniProtKB-EC"/>
</dbReference>
<comment type="catalytic activity">
    <reaction evidence="1">
        <text>ATP + protein L-histidine = ADP + protein N-phospho-L-histidine.</text>
        <dbReference type="EC" id="2.7.13.3"/>
    </reaction>
</comment>
<keyword evidence="8" id="KW-0472">Membrane</keyword>
<dbReference type="InterPro" id="IPR003594">
    <property type="entry name" value="HATPase_dom"/>
</dbReference>
<evidence type="ECO:0000256" key="5">
    <source>
        <dbReference type="ARBA" id="ARBA00022777"/>
    </source>
</evidence>
<evidence type="ECO:0000256" key="6">
    <source>
        <dbReference type="ARBA" id="ARBA00022840"/>
    </source>
</evidence>
<dbReference type="SUPFAM" id="SSF55874">
    <property type="entry name" value="ATPase domain of HSP90 chaperone/DNA topoisomerase II/histidine kinase"/>
    <property type="match status" value="1"/>
</dbReference>
<dbReference type="InterPro" id="IPR036890">
    <property type="entry name" value="HATPase_C_sf"/>
</dbReference>
<keyword evidence="3" id="KW-0808">Transferase</keyword>
<name>A0A916YXH2_9BACT</name>
<dbReference type="InterPro" id="IPR005467">
    <property type="entry name" value="His_kinase_dom"/>
</dbReference>
<accession>A0A916YXH2</accession>
<dbReference type="GO" id="GO:0005524">
    <property type="term" value="F:ATP binding"/>
    <property type="evidence" value="ECO:0007669"/>
    <property type="project" value="UniProtKB-KW"/>
</dbReference>
<evidence type="ECO:0000256" key="2">
    <source>
        <dbReference type="ARBA" id="ARBA00012438"/>
    </source>
</evidence>
<feature type="domain" description="Histidine kinase" evidence="9">
    <location>
        <begin position="226"/>
        <end position="441"/>
    </location>
</feature>
<proteinExistence type="predicted"/>
<dbReference type="InterPro" id="IPR004358">
    <property type="entry name" value="Sig_transdc_His_kin-like_C"/>
</dbReference>
<dbReference type="GO" id="GO:0000160">
    <property type="term" value="P:phosphorelay signal transduction system"/>
    <property type="evidence" value="ECO:0007669"/>
    <property type="project" value="UniProtKB-KW"/>
</dbReference>
<keyword evidence="6" id="KW-0067">ATP-binding</keyword>
<keyword evidence="5 10" id="KW-0418">Kinase</keyword>
<keyword evidence="7" id="KW-0902">Two-component regulatory system</keyword>